<feature type="compositionally biased region" description="Basic and acidic residues" evidence="1">
    <location>
        <begin position="103"/>
        <end position="123"/>
    </location>
</feature>
<evidence type="ECO:0000313" key="2">
    <source>
        <dbReference type="EMBL" id="KAF6210513.1"/>
    </source>
</evidence>
<name>A0A6A4KDG7_APOLU</name>
<dbReference type="Pfam" id="PF06399">
    <property type="entry name" value="GFRP"/>
    <property type="match status" value="1"/>
</dbReference>
<feature type="compositionally biased region" description="Basic and acidic residues" evidence="1">
    <location>
        <begin position="230"/>
        <end position="260"/>
    </location>
</feature>
<comment type="caution">
    <text evidence="2">The sequence shown here is derived from an EMBL/GenBank/DDBJ whole genome shotgun (WGS) entry which is preliminary data.</text>
</comment>
<feature type="compositionally biased region" description="Basic and acidic residues" evidence="1">
    <location>
        <begin position="298"/>
        <end position="307"/>
    </location>
</feature>
<dbReference type="AlphaFoldDB" id="A0A6A4KDG7"/>
<organism evidence="2 3">
    <name type="scientific">Apolygus lucorum</name>
    <name type="common">Small green plant bug</name>
    <name type="synonym">Lygocoris lucorum</name>
    <dbReference type="NCBI Taxonomy" id="248454"/>
    <lineage>
        <taxon>Eukaryota</taxon>
        <taxon>Metazoa</taxon>
        <taxon>Ecdysozoa</taxon>
        <taxon>Arthropoda</taxon>
        <taxon>Hexapoda</taxon>
        <taxon>Insecta</taxon>
        <taxon>Pterygota</taxon>
        <taxon>Neoptera</taxon>
        <taxon>Paraneoptera</taxon>
        <taxon>Hemiptera</taxon>
        <taxon>Heteroptera</taxon>
        <taxon>Panheteroptera</taxon>
        <taxon>Cimicomorpha</taxon>
        <taxon>Miridae</taxon>
        <taxon>Mirini</taxon>
        <taxon>Apolygus</taxon>
    </lineage>
</organism>
<protein>
    <submittedName>
        <fullName evidence="2">Uncharacterized protein</fullName>
    </submittedName>
</protein>
<dbReference type="OrthoDB" id="64291at2759"/>
<dbReference type="GO" id="GO:0009890">
    <property type="term" value="P:negative regulation of biosynthetic process"/>
    <property type="evidence" value="ECO:0007669"/>
    <property type="project" value="InterPro"/>
</dbReference>
<dbReference type="Gene3D" id="3.30.1410.10">
    <property type="entry name" value="GTP cyclohydrolase I feedback regulatory protein GFRP"/>
    <property type="match status" value="1"/>
</dbReference>
<proteinExistence type="predicted"/>
<gene>
    <name evidence="2" type="ORF">GE061_013619</name>
</gene>
<evidence type="ECO:0000256" key="1">
    <source>
        <dbReference type="SAM" id="MobiDB-lite"/>
    </source>
</evidence>
<feature type="region of interest" description="Disordered" evidence="1">
    <location>
        <begin position="92"/>
        <end position="307"/>
    </location>
</feature>
<keyword evidence="3" id="KW-1185">Reference proteome</keyword>
<feature type="compositionally biased region" description="Basic and acidic residues" evidence="1">
    <location>
        <begin position="184"/>
        <end position="216"/>
    </location>
</feature>
<accession>A0A6A4KDG7</accession>
<reference evidence="2" key="1">
    <citation type="journal article" date="2021" name="Mol. Ecol. Resour.">
        <title>Apolygus lucorum genome provides insights into omnivorousness and mesophyll feeding.</title>
        <authorList>
            <person name="Liu Y."/>
            <person name="Liu H."/>
            <person name="Wang H."/>
            <person name="Huang T."/>
            <person name="Liu B."/>
            <person name="Yang B."/>
            <person name="Yin L."/>
            <person name="Li B."/>
            <person name="Zhang Y."/>
            <person name="Zhang S."/>
            <person name="Jiang F."/>
            <person name="Zhang X."/>
            <person name="Ren Y."/>
            <person name="Wang B."/>
            <person name="Wang S."/>
            <person name="Lu Y."/>
            <person name="Wu K."/>
            <person name="Fan W."/>
            <person name="Wang G."/>
        </authorList>
    </citation>
    <scope>NUCLEOTIDE SEQUENCE</scope>
    <source>
        <strain evidence="2">12Hb</strain>
    </source>
</reference>
<dbReference type="InterPro" id="IPR009112">
    <property type="entry name" value="GTP_CycHdrlase_I_reg"/>
</dbReference>
<feature type="compositionally biased region" description="Polar residues" evidence="1">
    <location>
        <begin position="160"/>
        <end position="179"/>
    </location>
</feature>
<evidence type="ECO:0000313" key="3">
    <source>
        <dbReference type="Proteomes" id="UP000466442"/>
    </source>
</evidence>
<dbReference type="Proteomes" id="UP000466442">
    <property type="component" value="Linkage Group LG5"/>
</dbReference>
<dbReference type="InterPro" id="IPR036717">
    <property type="entry name" value="GFRP_sf"/>
</dbReference>
<dbReference type="EMBL" id="WIXP02000005">
    <property type="protein sequence ID" value="KAF6210513.1"/>
    <property type="molecule type" value="Genomic_DNA"/>
</dbReference>
<feature type="compositionally biased region" description="Polar residues" evidence="1">
    <location>
        <begin position="126"/>
        <end position="153"/>
    </location>
</feature>
<sequence length="307" mass="33707">MHILITAKAKIGQLYQCTPLIVGDRYSDNETMSFLGARLTRDALEPSGPPVFTLVAAPMAVMDALQGKGFELKSSTTVEGYITWMMSKPMEKCEEAPSTESQFLREDSPTEPRNREEAVDRKHTPTSKSNQPSPCAVPTQTTPLRKTTSVQQTKSKEKGTQNISTQTVDTQDELSQTDVQPGKGSERSHEKSDKHSEKTQPTKSRSETSQPEKAKSDASQTDPPAKKSQTKVDVKSKSKTEKETRSSHDGGKPAKTKSDEMSTISSESSVAARKPVKREKTEESPSKKKKKSTASAVSREEEGKSKK</sequence>